<name>A0A238XW91_9BACT</name>
<evidence type="ECO:0000256" key="6">
    <source>
        <dbReference type="PIRSR" id="PIRSR000477-2"/>
    </source>
</evidence>
<dbReference type="PIRSF" id="PIRSF000477">
    <property type="entry name" value="PurNPase"/>
    <property type="match status" value="1"/>
</dbReference>
<dbReference type="PANTHER" id="PTHR11904">
    <property type="entry name" value="METHYLTHIOADENOSINE/PURINE NUCLEOSIDE PHOSPHORYLASE"/>
    <property type="match status" value="1"/>
</dbReference>
<dbReference type="Pfam" id="PF01048">
    <property type="entry name" value="PNP_UDP_1"/>
    <property type="match status" value="1"/>
</dbReference>
<accession>A0A238XW91</accession>
<keyword evidence="9" id="KW-1185">Reference proteome</keyword>
<dbReference type="EC" id="2.4.2.1" evidence="5"/>
<dbReference type="EMBL" id="FZOC01000001">
    <property type="protein sequence ID" value="SNR62992.1"/>
    <property type="molecule type" value="Genomic_DNA"/>
</dbReference>
<evidence type="ECO:0000313" key="9">
    <source>
        <dbReference type="Proteomes" id="UP000198324"/>
    </source>
</evidence>
<dbReference type="Gene3D" id="3.40.50.1580">
    <property type="entry name" value="Nucleoside phosphorylase domain"/>
    <property type="match status" value="1"/>
</dbReference>
<evidence type="ECO:0000256" key="2">
    <source>
        <dbReference type="ARBA" id="ARBA00006751"/>
    </source>
</evidence>
<dbReference type="SUPFAM" id="SSF53167">
    <property type="entry name" value="Purine and uridine phosphorylases"/>
    <property type="match status" value="1"/>
</dbReference>
<dbReference type="InterPro" id="IPR035994">
    <property type="entry name" value="Nucleoside_phosphorylase_sf"/>
</dbReference>
<dbReference type="InterPro" id="IPR000845">
    <property type="entry name" value="Nucleoside_phosphorylase_d"/>
</dbReference>
<feature type="binding site" evidence="6">
    <location>
        <position position="237"/>
    </location>
    <ligand>
        <name>a purine D-ribonucleoside</name>
        <dbReference type="ChEBI" id="CHEBI:142355"/>
    </ligand>
</feature>
<evidence type="ECO:0000256" key="4">
    <source>
        <dbReference type="ARBA" id="ARBA00022679"/>
    </source>
</evidence>
<dbReference type="CDD" id="cd09009">
    <property type="entry name" value="PNP-EcPNPII_like"/>
    <property type="match status" value="1"/>
</dbReference>
<feature type="binding site" evidence="6">
    <location>
        <position position="63"/>
    </location>
    <ligand>
        <name>phosphate</name>
        <dbReference type="ChEBI" id="CHEBI:43474"/>
    </ligand>
</feature>
<dbReference type="GO" id="GO:0004731">
    <property type="term" value="F:purine-nucleoside phosphorylase activity"/>
    <property type="evidence" value="ECO:0007669"/>
    <property type="project" value="UniProtKB-EC"/>
</dbReference>
<keyword evidence="3 5" id="KW-0328">Glycosyltransferase</keyword>
<gene>
    <name evidence="8" type="ORF">SAMN04488503_0474</name>
</gene>
<evidence type="ECO:0000256" key="5">
    <source>
        <dbReference type="PIRNR" id="PIRNR000477"/>
    </source>
</evidence>
<dbReference type="UniPathway" id="UPA00606"/>
<sequence>MNHQDAVTSISRLIREKLGNIQAGTLGLILGSGLGPVAEAIAHRLDIPYADIPGMPLSGVAGHDGFLRSGLLAGRPVLALCGRVHLYEGKTPAEVCLPVRALAQLGVRTLVLTNAAGALNPLFSAGGLMLITDHINMTGQNPLTGPNNGAFGPRFPDMGRAWCPGLLALARRKAARLGLLVERGVYVQVPGPSLETPAETRAYRRLGADAIGMSTVMEAIAARHMGVRLLGVSCLTNKNSPDCMEEISHEAVLATAARASEQLVRLLEALAASPELDTEYGKA</sequence>
<dbReference type="AlphaFoldDB" id="A0A238XW91"/>
<comment type="similarity">
    <text evidence="2 5">Belongs to the PNP/MTAP phosphorylase family.</text>
</comment>
<feature type="binding site" evidence="6">
    <location>
        <position position="32"/>
    </location>
    <ligand>
        <name>phosphate</name>
        <dbReference type="ChEBI" id="CHEBI:43474"/>
    </ligand>
</feature>
<reference evidence="8 9" key="1">
    <citation type="submission" date="2017-06" db="EMBL/GenBank/DDBJ databases">
        <authorList>
            <person name="Kim H.J."/>
            <person name="Triplett B.A."/>
        </authorList>
    </citation>
    <scope>NUCLEOTIDE SEQUENCE [LARGE SCALE GENOMIC DNA]</scope>
    <source>
        <strain evidence="8 9">DSM 13116</strain>
    </source>
</reference>
<feature type="binding site" evidence="6">
    <location>
        <position position="115"/>
    </location>
    <ligand>
        <name>phosphate</name>
        <dbReference type="ChEBI" id="CHEBI:43474"/>
    </ligand>
</feature>
<evidence type="ECO:0000259" key="7">
    <source>
        <dbReference type="Pfam" id="PF01048"/>
    </source>
</evidence>
<protein>
    <recommendedName>
        <fullName evidence="5">Purine nucleoside phosphorylase</fullName>
        <ecNumber evidence="5">2.4.2.1</ecNumber>
    </recommendedName>
    <alternativeName>
        <fullName evidence="5">Inosine-guanosine phosphorylase</fullName>
    </alternativeName>
</protein>
<feature type="binding site" evidence="6">
    <location>
        <begin position="83"/>
        <end position="85"/>
    </location>
    <ligand>
        <name>phosphate</name>
        <dbReference type="ChEBI" id="CHEBI:43474"/>
    </ligand>
</feature>
<keyword evidence="4 5" id="KW-0808">Transferase</keyword>
<dbReference type="InterPro" id="IPR011268">
    <property type="entry name" value="Purine_phosphorylase"/>
</dbReference>
<evidence type="ECO:0000256" key="1">
    <source>
        <dbReference type="ARBA" id="ARBA00005058"/>
    </source>
</evidence>
<dbReference type="GO" id="GO:0005737">
    <property type="term" value="C:cytoplasm"/>
    <property type="evidence" value="ECO:0007669"/>
    <property type="project" value="TreeGrafter"/>
</dbReference>
<proteinExistence type="inferred from homology"/>
<comment type="function">
    <text evidence="5">The purine nucleoside phosphorylases catalyze the phosphorolytic breakdown of the N-glycosidic bond in the beta-(deoxy)ribonucleoside molecules, with the formation of the corresponding free purine bases and pentose-1-phosphate.</text>
</comment>
<dbReference type="NCBIfam" id="NF006054">
    <property type="entry name" value="PRK08202.1"/>
    <property type="match status" value="1"/>
</dbReference>
<dbReference type="GO" id="GO:0009116">
    <property type="term" value="P:nucleoside metabolic process"/>
    <property type="evidence" value="ECO:0007669"/>
    <property type="project" value="InterPro"/>
</dbReference>
<feature type="binding site" evidence="6">
    <location>
        <position position="214"/>
    </location>
    <ligand>
        <name>phosphate</name>
        <dbReference type="ChEBI" id="CHEBI:43474"/>
    </ligand>
</feature>
<dbReference type="Proteomes" id="UP000198324">
    <property type="component" value="Unassembled WGS sequence"/>
</dbReference>
<dbReference type="PANTHER" id="PTHR11904:SF9">
    <property type="entry name" value="PURINE NUCLEOSIDE PHOSPHORYLASE-RELATED"/>
    <property type="match status" value="1"/>
</dbReference>
<feature type="domain" description="Nucleoside phosphorylase" evidence="7">
    <location>
        <begin position="26"/>
        <end position="271"/>
    </location>
</feature>
<evidence type="ECO:0000256" key="3">
    <source>
        <dbReference type="ARBA" id="ARBA00022676"/>
    </source>
</evidence>
<comment type="pathway">
    <text evidence="1 5">Purine metabolism; purine nucleoside salvage.</text>
</comment>
<dbReference type="NCBIfam" id="TIGR01697">
    <property type="entry name" value="PNPH-PUNA-XAPA"/>
    <property type="match status" value="1"/>
</dbReference>
<evidence type="ECO:0000313" key="8">
    <source>
        <dbReference type="EMBL" id="SNR62992.1"/>
    </source>
</evidence>
<feature type="binding site" evidence="6">
    <location>
        <position position="195"/>
    </location>
    <ligand>
        <name>a purine D-ribonucleoside</name>
        <dbReference type="ChEBI" id="CHEBI:142355"/>
    </ligand>
</feature>
<organism evidence="8 9">
    <name type="scientific">Humidesulfovibrio mexicanus</name>
    <dbReference type="NCBI Taxonomy" id="147047"/>
    <lineage>
        <taxon>Bacteria</taxon>
        <taxon>Pseudomonadati</taxon>
        <taxon>Thermodesulfobacteriota</taxon>
        <taxon>Desulfovibrionia</taxon>
        <taxon>Desulfovibrionales</taxon>
        <taxon>Desulfovibrionaceae</taxon>
        <taxon>Humidesulfovibrio</taxon>
    </lineage>
</organism>